<name>A0ABP7WMT7_9ACTN</name>
<evidence type="ECO:0000256" key="2">
    <source>
        <dbReference type="ARBA" id="ARBA00022475"/>
    </source>
</evidence>
<evidence type="ECO:0000313" key="10">
    <source>
        <dbReference type="Proteomes" id="UP001500683"/>
    </source>
</evidence>
<keyword evidence="6 8" id="KW-1133">Transmembrane helix</keyword>
<reference evidence="10" key="1">
    <citation type="journal article" date="2019" name="Int. J. Syst. Evol. Microbiol.">
        <title>The Global Catalogue of Microorganisms (GCM) 10K type strain sequencing project: providing services to taxonomists for standard genome sequencing and annotation.</title>
        <authorList>
            <consortium name="The Broad Institute Genomics Platform"/>
            <consortium name="The Broad Institute Genome Sequencing Center for Infectious Disease"/>
            <person name="Wu L."/>
            <person name="Ma J."/>
        </authorList>
    </citation>
    <scope>NUCLEOTIDE SEQUENCE [LARGE SCALE GENOMIC DNA]</scope>
    <source>
        <strain evidence="10">JCM 16702</strain>
    </source>
</reference>
<evidence type="ECO:0000256" key="8">
    <source>
        <dbReference type="SAM" id="Phobius"/>
    </source>
</evidence>
<dbReference type="PANTHER" id="PTHR47019:SF1">
    <property type="entry name" value="LIPID II FLIPPASE MURJ"/>
    <property type="match status" value="1"/>
</dbReference>
<feature type="transmembrane region" description="Helical" evidence="8">
    <location>
        <begin position="136"/>
        <end position="154"/>
    </location>
</feature>
<keyword evidence="7 8" id="KW-0472">Membrane</keyword>
<feature type="transmembrane region" description="Helical" evidence="8">
    <location>
        <begin position="363"/>
        <end position="382"/>
    </location>
</feature>
<comment type="caution">
    <text evidence="9">The sequence shown here is derived from an EMBL/GenBank/DDBJ whole genome shotgun (WGS) entry which is preliminary data.</text>
</comment>
<dbReference type="PRINTS" id="PR01806">
    <property type="entry name" value="VIRFACTRMVIN"/>
</dbReference>
<feature type="transmembrane region" description="Helical" evidence="8">
    <location>
        <begin position="189"/>
        <end position="212"/>
    </location>
</feature>
<accession>A0ABP7WMT7</accession>
<dbReference type="Pfam" id="PF03023">
    <property type="entry name" value="MurJ"/>
    <property type="match status" value="1"/>
</dbReference>
<proteinExistence type="predicted"/>
<dbReference type="EMBL" id="BAAAZG010000047">
    <property type="protein sequence ID" value="GAA4092284.1"/>
    <property type="molecule type" value="Genomic_DNA"/>
</dbReference>
<evidence type="ECO:0000256" key="5">
    <source>
        <dbReference type="ARBA" id="ARBA00022984"/>
    </source>
</evidence>
<evidence type="ECO:0000256" key="1">
    <source>
        <dbReference type="ARBA" id="ARBA00004651"/>
    </source>
</evidence>
<feature type="transmembrane region" description="Helical" evidence="8">
    <location>
        <begin position="233"/>
        <end position="250"/>
    </location>
</feature>
<evidence type="ECO:0000256" key="4">
    <source>
        <dbReference type="ARBA" id="ARBA00022960"/>
    </source>
</evidence>
<keyword evidence="2" id="KW-1003">Cell membrane</keyword>
<evidence type="ECO:0000256" key="3">
    <source>
        <dbReference type="ARBA" id="ARBA00022692"/>
    </source>
</evidence>
<organism evidence="9 10">
    <name type="scientific">Actinomadura miaoliensis</name>
    <dbReference type="NCBI Taxonomy" id="430685"/>
    <lineage>
        <taxon>Bacteria</taxon>
        <taxon>Bacillati</taxon>
        <taxon>Actinomycetota</taxon>
        <taxon>Actinomycetes</taxon>
        <taxon>Streptosporangiales</taxon>
        <taxon>Thermomonosporaceae</taxon>
        <taxon>Actinomadura</taxon>
    </lineage>
</organism>
<sequence>MTAVDAAPARGVSVGRATAVSGLLIGTGTVLGFLRDLTMAHQFGATSGTDAFLVGWTIPETVSPLLIEDAMALAVVPAISHALHRHGGVRPLVAAALPRLTALLALTALLTAVAAPYLVSVLAPGLSDATDAVRCVRLTSLTILTFGIAGFMGATLRAHHCFGPPAAIYAAYNVGILAMIGAFHEPLGVTSAALGVAFGSLLMVAVVAPIFARCVTPARASARTERGEAGSRAAFVGLAALAPIVIWSLTRQAQTLVERFLGSSLAEGSISYLNYAQKVAQVPTMLSLLLVTVTFPRLARASADGDLGQIRRRMEMDVVGVGAMVLCATAFLIAFAPSVISILFQHGRFTKDDTDTTALIMRVYSLGLLGQAMVGVAGRGFFAHRTPRWYPVLCVAIGLVVTAIVGVATLGVFGVGGLAAANALGISVAAVLLFVGLRSRVAPLSLRRTGKDLVTLLFAAVLATAVGCLLQEGLAKEMPPVLLLALGGVVLLAVFGTALLVACAYRGFTTPARGAATGEGTSPLEFYFPFVVRATSRVVSRFDRGGVR</sequence>
<keyword evidence="4" id="KW-0133">Cell shape</keyword>
<dbReference type="PANTHER" id="PTHR47019">
    <property type="entry name" value="LIPID II FLIPPASE MURJ"/>
    <property type="match status" value="1"/>
</dbReference>
<feature type="transmembrane region" description="Helical" evidence="8">
    <location>
        <begin position="419"/>
        <end position="441"/>
    </location>
</feature>
<evidence type="ECO:0000256" key="7">
    <source>
        <dbReference type="ARBA" id="ARBA00023136"/>
    </source>
</evidence>
<dbReference type="InterPro" id="IPR004268">
    <property type="entry name" value="MurJ"/>
</dbReference>
<feature type="transmembrane region" description="Helical" evidence="8">
    <location>
        <begin position="453"/>
        <end position="475"/>
    </location>
</feature>
<keyword evidence="3 8" id="KW-0812">Transmembrane</keyword>
<protein>
    <submittedName>
        <fullName evidence="9">Lipid II flippase MurJ</fullName>
    </submittedName>
</protein>
<feature type="transmembrane region" description="Helical" evidence="8">
    <location>
        <begin position="389"/>
        <end position="413"/>
    </location>
</feature>
<comment type="subcellular location">
    <subcellularLocation>
        <location evidence="1">Cell membrane</location>
        <topology evidence="1">Multi-pass membrane protein</topology>
    </subcellularLocation>
</comment>
<feature type="transmembrane region" description="Helical" evidence="8">
    <location>
        <begin position="166"/>
        <end position="183"/>
    </location>
</feature>
<evidence type="ECO:0000313" key="9">
    <source>
        <dbReference type="EMBL" id="GAA4092284.1"/>
    </source>
</evidence>
<evidence type="ECO:0000256" key="6">
    <source>
        <dbReference type="ARBA" id="ARBA00022989"/>
    </source>
</evidence>
<gene>
    <name evidence="9" type="ORF">GCM10022214_62300</name>
</gene>
<keyword evidence="10" id="KW-1185">Reference proteome</keyword>
<feature type="transmembrane region" description="Helical" evidence="8">
    <location>
        <begin position="100"/>
        <end position="124"/>
    </location>
</feature>
<keyword evidence="5" id="KW-0573">Peptidoglycan synthesis</keyword>
<dbReference type="RefSeq" id="WP_344954728.1">
    <property type="nucleotide sequence ID" value="NZ_BAAAZG010000047.1"/>
</dbReference>
<dbReference type="Proteomes" id="UP001500683">
    <property type="component" value="Unassembled WGS sequence"/>
</dbReference>
<feature type="transmembrane region" description="Helical" evidence="8">
    <location>
        <begin position="481"/>
        <end position="505"/>
    </location>
</feature>
<dbReference type="InterPro" id="IPR051050">
    <property type="entry name" value="Lipid_II_flippase_MurJ/MviN"/>
</dbReference>
<feature type="transmembrane region" description="Helical" evidence="8">
    <location>
        <begin position="318"/>
        <end position="343"/>
    </location>
</feature>